<protein>
    <submittedName>
        <fullName evidence="2">Uncharacterized protein</fullName>
    </submittedName>
</protein>
<dbReference type="Proteomes" id="UP000237000">
    <property type="component" value="Unassembled WGS sequence"/>
</dbReference>
<gene>
    <name evidence="2" type="ORF">TorRG33x02_340100</name>
</gene>
<evidence type="ECO:0000256" key="1">
    <source>
        <dbReference type="SAM" id="MobiDB-lite"/>
    </source>
</evidence>
<reference evidence="3" key="1">
    <citation type="submission" date="2016-06" db="EMBL/GenBank/DDBJ databases">
        <title>Parallel loss of symbiosis genes in relatives of nitrogen-fixing non-legume Parasponia.</title>
        <authorList>
            <person name="Van Velzen R."/>
            <person name="Holmer R."/>
            <person name="Bu F."/>
            <person name="Rutten L."/>
            <person name="Van Zeijl A."/>
            <person name="Liu W."/>
            <person name="Santuari L."/>
            <person name="Cao Q."/>
            <person name="Sharma T."/>
            <person name="Shen D."/>
            <person name="Roswanjaya Y."/>
            <person name="Wardhani T."/>
            <person name="Kalhor M.S."/>
            <person name="Jansen J."/>
            <person name="Van den Hoogen J."/>
            <person name="Gungor B."/>
            <person name="Hartog M."/>
            <person name="Hontelez J."/>
            <person name="Verver J."/>
            <person name="Yang W.-C."/>
            <person name="Schijlen E."/>
            <person name="Repin R."/>
            <person name="Schilthuizen M."/>
            <person name="Schranz E."/>
            <person name="Heidstra R."/>
            <person name="Miyata K."/>
            <person name="Fedorova E."/>
            <person name="Kohlen W."/>
            <person name="Bisseling T."/>
            <person name="Smit S."/>
            <person name="Geurts R."/>
        </authorList>
    </citation>
    <scope>NUCLEOTIDE SEQUENCE [LARGE SCALE GENOMIC DNA]</scope>
    <source>
        <strain evidence="3">cv. RG33-2</strain>
    </source>
</reference>
<evidence type="ECO:0000313" key="2">
    <source>
        <dbReference type="EMBL" id="PON40564.1"/>
    </source>
</evidence>
<keyword evidence="3" id="KW-1185">Reference proteome</keyword>
<accession>A0A2P5AVJ4</accession>
<name>A0A2P5AVJ4_TREOI</name>
<organism evidence="2 3">
    <name type="scientific">Trema orientale</name>
    <name type="common">Charcoal tree</name>
    <name type="synonym">Celtis orientalis</name>
    <dbReference type="NCBI Taxonomy" id="63057"/>
    <lineage>
        <taxon>Eukaryota</taxon>
        <taxon>Viridiplantae</taxon>
        <taxon>Streptophyta</taxon>
        <taxon>Embryophyta</taxon>
        <taxon>Tracheophyta</taxon>
        <taxon>Spermatophyta</taxon>
        <taxon>Magnoliopsida</taxon>
        <taxon>eudicotyledons</taxon>
        <taxon>Gunneridae</taxon>
        <taxon>Pentapetalae</taxon>
        <taxon>rosids</taxon>
        <taxon>fabids</taxon>
        <taxon>Rosales</taxon>
        <taxon>Cannabaceae</taxon>
        <taxon>Trema</taxon>
    </lineage>
</organism>
<dbReference type="OrthoDB" id="10399911at2759"/>
<sequence length="315" mass="35188">MDKTDTEVHKAFSMVYAELTDEEKASYVDVVEVSGGPKREEVVRQAGFRTFLRGNVPYVSTSLIMWLVENNDPSRYMLTLNGKKYKLSGSSFENIMGIKDGGESVEFQGNVDISDLKDTIIGDKLQISMADLEEQLEESQNADDLFIARFALVAIGSVLCPPSGVHLSSSYLYAVKLLNSGKEESPLCPLEDAKKQKRRIENEAETRNALIIEVKQLVESVISQRLVRTKEDDNVMNIDEGENIVEAFVGKIRKSCGTTSKAKRAVTSKGKRGVDESDKGTPKGKQHSSFEEGRQRNITSYSNIRSILNFLRKWT</sequence>
<feature type="region of interest" description="Disordered" evidence="1">
    <location>
        <begin position="260"/>
        <end position="296"/>
    </location>
</feature>
<dbReference type="InParanoid" id="A0A2P5AVJ4"/>
<evidence type="ECO:0000313" key="3">
    <source>
        <dbReference type="Proteomes" id="UP000237000"/>
    </source>
</evidence>
<dbReference type="AlphaFoldDB" id="A0A2P5AVJ4"/>
<comment type="caution">
    <text evidence="2">The sequence shown here is derived from an EMBL/GenBank/DDBJ whole genome shotgun (WGS) entry which is preliminary data.</text>
</comment>
<feature type="compositionally biased region" description="Basic residues" evidence="1">
    <location>
        <begin position="261"/>
        <end position="271"/>
    </location>
</feature>
<feature type="compositionally biased region" description="Basic and acidic residues" evidence="1">
    <location>
        <begin position="272"/>
        <end position="281"/>
    </location>
</feature>
<dbReference type="EMBL" id="JXTC01000684">
    <property type="protein sequence ID" value="PON40564.1"/>
    <property type="molecule type" value="Genomic_DNA"/>
</dbReference>
<proteinExistence type="predicted"/>